<evidence type="ECO:0000313" key="2">
    <source>
        <dbReference type="EMBL" id="QJH97630.1"/>
    </source>
</evidence>
<accession>A0A6H1ZGN0</accession>
<dbReference type="AlphaFoldDB" id="A0A6H1ZGN0"/>
<dbReference type="EMBL" id="MT144694">
    <property type="protein sequence ID" value="QJH97630.1"/>
    <property type="molecule type" value="Genomic_DNA"/>
</dbReference>
<gene>
    <name evidence="1" type="ORF">TM448A00467_0019</name>
    <name evidence="2" type="ORF">TM448B01051_0018</name>
</gene>
<name>A0A6H1ZGN0_9ZZZZ</name>
<proteinExistence type="predicted"/>
<dbReference type="EMBL" id="MT144016">
    <property type="protein sequence ID" value="QJA46619.1"/>
    <property type="molecule type" value="Genomic_DNA"/>
</dbReference>
<reference evidence="1" key="1">
    <citation type="submission" date="2020-03" db="EMBL/GenBank/DDBJ databases">
        <title>The deep terrestrial virosphere.</title>
        <authorList>
            <person name="Holmfeldt K."/>
            <person name="Nilsson E."/>
            <person name="Simone D."/>
            <person name="Lopez-Fernandez M."/>
            <person name="Wu X."/>
            <person name="de Brujin I."/>
            <person name="Lundin D."/>
            <person name="Andersson A."/>
            <person name="Bertilsson S."/>
            <person name="Dopson M."/>
        </authorList>
    </citation>
    <scope>NUCLEOTIDE SEQUENCE</scope>
    <source>
        <strain evidence="1">TM448A00467</strain>
        <strain evidence="2">TM448B01051</strain>
    </source>
</reference>
<sequence length="276" mass="29338">MPEVWAGRLGEMQIASTSGGTALTTTAGYIEFPALTKAGDSRQCHVTVTPRNFATAVVAKVTFNPWLTVLKTTDSMAAPPTDYSIYAQDSSTGTSVDLSSLGTVANGDWVLVGSHNRFRGAYCDVDSTNSTASVTLTVEYWNGDAWVSASATNGTSSATAFDQDGLVYWTVPGAWVAAKFTDIYPVVSGLPANQYYSNEKMYWTRWSVDVALDSSVTLDSMVAANRSATYVELLSGQPLEMKTLYGFGGLGCVEALVNAGTGNLVVNVMLNQGSEF</sequence>
<organism evidence="1">
    <name type="scientific">viral metagenome</name>
    <dbReference type="NCBI Taxonomy" id="1070528"/>
    <lineage>
        <taxon>unclassified sequences</taxon>
        <taxon>metagenomes</taxon>
        <taxon>organismal metagenomes</taxon>
    </lineage>
</organism>
<protein>
    <submittedName>
        <fullName evidence="1">Uncharacterized protein</fullName>
    </submittedName>
</protein>
<evidence type="ECO:0000313" key="1">
    <source>
        <dbReference type="EMBL" id="QJA46619.1"/>
    </source>
</evidence>